<proteinExistence type="predicted"/>
<evidence type="ECO:0000313" key="2">
    <source>
        <dbReference type="EMBL" id="GBN43339.1"/>
    </source>
</evidence>
<dbReference type="AlphaFoldDB" id="A0A4Y2NXB3"/>
<comment type="caution">
    <text evidence="2">The sequence shown here is derived from an EMBL/GenBank/DDBJ whole genome shotgun (WGS) entry which is preliminary data.</text>
</comment>
<protein>
    <submittedName>
        <fullName evidence="2">Uncharacterized protein</fullName>
    </submittedName>
</protein>
<reference evidence="2 3" key="1">
    <citation type="journal article" date="2019" name="Sci. Rep.">
        <title>Orb-weaving spider Araneus ventricosus genome elucidates the spidroin gene catalogue.</title>
        <authorList>
            <person name="Kono N."/>
            <person name="Nakamura H."/>
            <person name="Ohtoshi R."/>
            <person name="Moran D.A.P."/>
            <person name="Shinohara A."/>
            <person name="Yoshida Y."/>
            <person name="Fujiwara M."/>
            <person name="Mori M."/>
            <person name="Tomita M."/>
            <person name="Arakawa K."/>
        </authorList>
    </citation>
    <scope>NUCLEOTIDE SEQUENCE [LARGE SCALE GENOMIC DNA]</scope>
</reference>
<keyword evidence="3" id="KW-1185">Reference proteome</keyword>
<accession>A0A4Y2NXB3</accession>
<dbReference type="Proteomes" id="UP000499080">
    <property type="component" value="Unassembled WGS sequence"/>
</dbReference>
<sequence length="106" mass="11996">MHLFGLTLARCGSLERFKMTRSVSKIALDVSKRNVNMTKTKKTKNSASDLSVLAPSSFVFAKLAERSCGHVDEIRQKSRQIFPEKNRRKPKPTVTEVNENRGITVF</sequence>
<name>A0A4Y2NXB3_ARAVE</name>
<feature type="region of interest" description="Disordered" evidence="1">
    <location>
        <begin position="81"/>
        <end position="106"/>
    </location>
</feature>
<evidence type="ECO:0000256" key="1">
    <source>
        <dbReference type="SAM" id="MobiDB-lite"/>
    </source>
</evidence>
<gene>
    <name evidence="2" type="ORF">AVEN_116249_1</name>
</gene>
<evidence type="ECO:0000313" key="3">
    <source>
        <dbReference type="Proteomes" id="UP000499080"/>
    </source>
</evidence>
<organism evidence="2 3">
    <name type="scientific">Araneus ventricosus</name>
    <name type="common">Orbweaver spider</name>
    <name type="synonym">Epeira ventricosa</name>
    <dbReference type="NCBI Taxonomy" id="182803"/>
    <lineage>
        <taxon>Eukaryota</taxon>
        <taxon>Metazoa</taxon>
        <taxon>Ecdysozoa</taxon>
        <taxon>Arthropoda</taxon>
        <taxon>Chelicerata</taxon>
        <taxon>Arachnida</taxon>
        <taxon>Araneae</taxon>
        <taxon>Araneomorphae</taxon>
        <taxon>Entelegynae</taxon>
        <taxon>Araneoidea</taxon>
        <taxon>Araneidae</taxon>
        <taxon>Araneus</taxon>
    </lineage>
</organism>
<dbReference type="EMBL" id="BGPR01009958">
    <property type="protein sequence ID" value="GBN43339.1"/>
    <property type="molecule type" value="Genomic_DNA"/>
</dbReference>